<dbReference type="EMBL" id="LAVV01008984">
    <property type="protein sequence ID" value="KNZ51483.1"/>
    <property type="molecule type" value="Genomic_DNA"/>
</dbReference>
<protein>
    <submittedName>
        <fullName evidence="1">Uncharacterized protein</fullName>
    </submittedName>
</protein>
<keyword evidence="2" id="KW-1185">Reference proteome</keyword>
<proteinExistence type="predicted"/>
<dbReference type="OrthoDB" id="1022043at2759"/>
<gene>
    <name evidence="1" type="ORF">VP01_3934g1</name>
</gene>
<dbReference type="AlphaFoldDB" id="A0A0L6USG5"/>
<dbReference type="VEuPathDB" id="FungiDB:VP01_3934g1"/>
<evidence type="ECO:0000313" key="2">
    <source>
        <dbReference type="Proteomes" id="UP000037035"/>
    </source>
</evidence>
<accession>A0A0L6USG5</accession>
<sequence length="48" mass="5687">PLNWRIEEDKALCTCWLNTSKDAVVGTNQTKENFGIGSTNYMWMFWMR</sequence>
<comment type="caution">
    <text evidence="1">The sequence shown here is derived from an EMBL/GenBank/DDBJ whole genome shotgun (WGS) entry which is preliminary data.</text>
</comment>
<evidence type="ECO:0000313" key="1">
    <source>
        <dbReference type="EMBL" id="KNZ51483.1"/>
    </source>
</evidence>
<organism evidence="1 2">
    <name type="scientific">Puccinia sorghi</name>
    <dbReference type="NCBI Taxonomy" id="27349"/>
    <lineage>
        <taxon>Eukaryota</taxon>
        <taxon>Fungi</taxon>
        <taxon>Dikarya</taxon>
        <taxon>Basidiomycota</taxon>
        <taxon>Pucciniomycotina</taxon>
        <taxon>Pucciniomycetes</taxon>
        <taxon>Pucciniales</taxon>
        <taxon>Pucciniaceae</taxon>
        <taxon>Puccinia</taxon>
    </lineage>
</organism>
<name>A0A0L6USG5_9BASI</name>
<dbReference type="Proteomes" id="UP000037035">
    <property type="component" value="Unassembled WGS sequence"/>
</dbReference>
<reference evidence="1 2" key="1">
    <citation type="submission" date="2015-08" db="EMBL/GenBank/DDBJ databases">
        <title>Next Generation Sequencing and Analysis of the Genome of Puccinia sorghi L Schw, the Causal Agent of Maize Common Rust.</title>
        <authorList>
            <person name="Rochi L."/>
            <person name="Burguener G."/>
            <person name="Darino M."/>
            <person name="Turjanski A."/>
            <person name="Kreff E."/>
            <person name="Dieguez M.J."/>
            <person name="Sacco F."/>
        </authorList>
    </citation>
    <scope>NUCLEOTIDE SEQUENCE [LARGE SCALE GENOMIC DNA]</scope>
    <source>
        <strain evidence="1 2">RO10H11247</strain>
    </source>
</reference>
<feature type="non-terminal residue" evidence="1">
    <location>
        <position position="1"/>
    </location>
</feature>